<gene>
    <name evidence="1" type="ORF">ACFOEI_10415</name>
</gene>
<evidence type="ECO:0000313" key="2">
    <source>
        <dbReference type="Proteomes" id="UP001595640"/>
    </source>
</evidence>
<dbReference type="EMBL" id="JBHRUH010000015">
    <property type="protein sequence ID" value="MFC3292482.1"/>
    <property type="molecule type" value="Genomic_DNA"/>
</dbReference>
<dbReference type="RefSeq" id="WP_019018095.1">
    <property type="nucleotide sequence ID" value="NZ_BMXD01000002.1"/>
</dbReference>
<comment type="caution">
    <text evidence="1">The sequence shown here is derived from an EMBL/GenBank/DDBJ whole genome shotgun (WGS) entry which is preliminary data.</text>
</comment>
<sequence length="197" mass="22660">MKSRPFPLDQRLHDLLMQEGYAAFTIPQLRDAYAEQIREFKFDIKDLRRYLYGYINRMIRSGWVERDAERRAHGQVYHMREKPKGLRVKLISPGFEAKLYINEPKATHALSSGRQKNSIKQDPNPVAGLAAQCKETQLDMLSSLGEAEKYKSLMVELPQIADALEAEYLDARHRSSRLLGQLRALEKTLQTLQGNGT</sequence>
<dbReference type="Proteomes" id="UP001595640">
    <property type="component" value="Unassembled WGS sequence"/>
</dbReference>
<evidence type="ECO:0000313" key="1">
    <source>
        <dbReference type="EMBL" id="MFC3292482.1"/>
    </source>
</evidence>
<proteinExistence type="predicted"/>
<organism evidence="1 2">
    <name type="scientific">Modicisalibacter luteus</name>
    <dbReference type="NCBI Taxonomy" id="453962"/>
    <lineage>
        <taxon>Bacteria</taxon>
        <taxon>Pseudomonadati</taxon>
        <taxon>Pseudomonadota</taxon>
        <taxon>Gammaproteobacteria</taxon>
        <taxon>Oceanospirillales</taxon>
        <taxon>Halomonadaceae</taxon>
        <taxon>Modicisalibacter</taxon>
    </lineage>
</organism>
<protein>
    <recommendedName>
        <fullName evidence="3">Transcriptional regulator VspR</fullName>
    </recommendedName>
</protein>
<name>A0ABV7M0T0_9GAMM</name>
<accession>A0ABV7M0T0</accession>
<keyword evidence="2" id="KW-1185">Reference proteome</keyword>
<reference evidence="2" key="1">
    <citation type="journal article" date="2019" name="Int. J. Syst. Evol. Microbiol.">
        <title>The Global Catalogue of Microorganisms (GCM) 10K type strain sequencing project: providing services to taxonomists for standard genome sequencing and annotation.</title>
        <authorList>
            <consortium name="The Broad Institute Genomics Platform"/>
            <consortium name="The Broad Institute Genome Sequencing Center for Infectious Disease"/>
            <person name="Wu L."/>
            <person name="Ma J."/>
        </authorList>
    </citation>
    <scope>NUCLEOTIDE SEQUENCE [LARGE SCALE GENOMIC DNA]</scope>
    <source>
        <strain evidence="2">KCTC 12847</strain>
    </source>
</reference>
<evidence type="ECO:0008006" key="3">
    <source>
        <dbReference type="Google" id="ProtNLM"/>
    </source>
</evidence>